<dbReference type="InterPro" id="IPR036860">
    <property type="entry name" value="SH2_dom_sf"/>
</dbReference>
<evidence type="ECO:0000313" key="9">
    <source>
        <dbReference type="Proteomes" id="UP000265040"/>
    </source>
</evidence>
<keyword evidence="2 4" id="KW-0727">SH2 domain</keyword>
<dbReference type="CDD" id="cd09941">
    <property type="entry name" value="SH2_Grb2_like"/>
    <property type="match status" value="1"/>
</dbReference>
<proteinExistence type="predicted"/>
<keyword evidence="1 5" id="KW-0728">SH3 domain</keyword>
<dbReference type="GeneTree" id="ENSGT00940000156254"/>
<dbReference type="GeneID" id="113161658"/>
<dbReference type="PANTHER" id="PTHR46037">
    <property type="entry name" value="PROTEIN ENHANCER OF SEVENLESS 2B"/>
    <property type="match status" value="1"/>
</dbReference>
<dbReference type="PRINTS" id="PR00401">
    <property type="entry name" value="SH2DOMAIN"/>
</dbReference>
<dbReference type="InterPro" id="IPR001452">
    <property type="entry name" value="SH3_domain"/>
</dbReference>
<dbReference type="PROSITE" id="PS50001">
    <property type="entry name" value="SH2"/>
    <property type="match status" value="1"/>
</dbReference>
<dbReference type="SMART" id="SM00252">
    <property type="entry name" value="SH2"/>
    <property type="match status" value="1"/>
</dbReference>
<reference evidence="8" key="3">
    <citation type="submission" date="2025-09" db="UniProtKB">
        <authorList>
            <consortium name="Ensembl"/>
        </authorList>
    </citation>
    <scope>IDENTIFICATION</scope>
</reference>
<evidence type="ECO:0000259" key="6">
    <source>
        <dbReference type="PROSITE" id="PS50001"/>
    </source>
</evidence>
<evidence type="ECO:0000256" key="1">
    <source>
        <dbReference type="ARBA" id="ARBA00022443"/>
    </source>
</evidence>
<feature type="domain" description="SH3" evidence="7">
    <location>
        <begin position="1"/>
        <end position="58"/>
    </location>
</feature>
<dbReference type="InterPro" id="IPR036028">
    <property type="entry name" value="SH3-like_dom_sf"/>
</dbReference>
<dbReference type="Gene3D" id="3.30.505.10">
    <property type="entry name" value="SH2 domain"/>
    <property type="match status" value="1"/>
</dbReference>
<accession>A0A7N6BL97</accession>
<keyword evidence="3" id="KW-0449">Lipoprotein</keyword>
<dbReference type="PROSITE" id="PS50002">
    <property type="entry name" value="SH3"/>
    <property type="match status" value="2"/>
</dbReference>
<name>A0A7N6BL97_ANATE</name>
<evidence type="ECO:0000256" key="3">
    <source>
        <dbReference type="ARBA" id="ARBA00023288"/>
    </source>
</evidence>
<protein>
    <recommendedName>
        <fullName evidence="10">GRB2 related adaptor protein b</fullName>
    </recommendedName>
</protein>
<dbReference type="Pfam" id="PF07653">
    <property type="entry name" value="SH3_2"/>
    <property type="match status" value="2"/>
</dbReference>
<dbReference type="InterPro" id="IPR000980">
    <property type="entry name" value="SH2"/>
</dbReference>
<evidence type="ECO:0000259" key="7">
    <source>
        <dbReference type="PROSITE" id="PS50002"/>
    </source>
</evidence>
<feature type="domain" description="SH3" evidence="7">
    <location>
        <begin position="202"/>
        <end position="261"/>
    </location>
</feature>
<evidence type="ECO:0008006" key="10">
    <source>
        <dbReference type="Google" id="ProtNLM"/>
    </source>
</evidence>
<sequence length="261" mass="29561">MEAVALFSYIASDAAEISFQKGDIIKVTEMEDDSGWFTAEIQGKRGYVPENYISILPHLWFAGRVTRLEAEQRLRWQDPGVFLVRESESAPGEFSVSVSYGDRVEHFRVLEGCGQYCIWDETFCSLNRLVDFYRTHSIAVDQAMYLRDPPSSPHLVSHPACNPYPNPYKSSSQESLLSACLYSHPPQPERGSPPRLLEPVVRKPSLAHALCDYTPPQTTHLHFLRGDVIDLLDCSGSLAWRGRCRGRVGVFPPEYVQPLYH</sequence>
<evidence type="ECO:0000256" key="5">
    <source>
        <dbReference type="PROSITE-ProRule" id="PRU00192"/>
    </source>
</evidence>
<evidence type="ECO:0000256" key="4">
    <source>
        <dbReference type="PROSITE-ProRule" id="PRU00191"/>
    </source>
</evidence>
<dbReference type="PRINTS" id="PR00499">
    <property type="entry name" value="P67PHOX"/>
</dbReference>
<evidence type="ECO:0000313" key="8">
    <source>
        <dbReference type="Ensembl" id="ENSATEP00000065486.2"/>
    </source>
</evidence>
<dbReference type="Ensembl" id="ENSATET00000062938.2">
    <property type="protein sequence ID" value="ENSATEP00000065486.2"/>
    <property type="gene ID" value="ENSATEG00000008737.3"/>
</dbReference>
<dbReference type="Pfam" id="PF00017">
    <property type="entry name" value="SH2"/>
    <property type="match status" value="1"/>
</dbReference>
<dbReference type="SMART" id="SM00326">
    <property type="entry name" value="SH3"/>
    <property type="match status" value="2"/>
</dbReference>
<evidence type="ECO:0000256" key="2">
    <source>
        <dbReference type="ARBA" id="ARBA00022999"/>
    </source>
</evidence>
<dbReference type="Proteomes" id="UP000265040">
    <property type="component" value="Chromosome 1"/>
</dbReference>
<dbReference type="SUPFAM" id="SSF55550">
    <property type="entry name" value="SH2 domain"/>
    <property type="match status" value="1"/>
</dbReference>
<dbReference type="PRINTS" id="PR00452">
    <property type="entry name" value="SH3DOMAIN"/>
</dbReference>
<dbReference type="SUPFAM" id="SSF50044">
    <property type="entry name" value="SH3-domain"/>
    <property type="match status" value="2"/>
</dbReference>
<organism evidence="8 9">
    <name type="scientific">Anabas testudineus</name>
    <name type="common">Climbing perch</name>
    <name type="synonym">Anthias testudineus</name>
    <dbReference type="NCBI Taxonomy" id="64144"/>
    <lineage>
        <taxon>Eukaryota</taxon>
        <taxon>Metazoa</taxon>
        <taxon>Chordata</taxon>
        <taxon>Craniata</taxon>
        <taxon>Vertebrata</taxon>
        <taxon>Euteleostomi</taxon>
        <taxon>Actinopterygii</taxon>
        <taxon>Neopterygii</taxon>
        <taxon>Teleostei</taxon>
        <taxon>Neoteleostei</taxon>
        <taxon>Acanthomorphata</taxon>
        <taxon>Anabantaria</taxon>
        <taxon>Anabantiformes</taxon>
        <taxon>Anabantoidei</taxon>
        <taxon>Anabantidae</taxon>
        <taxon>Anabas</taxon>
    </lineage>
</organism>
<dbReference type="RefSeq" id="XP_026215185.1">
    <property type="nucleotide sequence ID" value="XM_026359400.1"/>
</dbReference>
<dbReference type="Gene3D" id="2.30.30.40">
    <property type="entry name" value="SH3 Domains"/>
    <property type="match status" value="2"/>
</dbReference>
<reference evidence="8" key="2">
    <citation type="submission" date="2025-08" db="UniProtKB">
        <authorList>
            <consortium name="Ensembl"/>
        </authorList>
    </citation>
    <scope>IDENTIFICATION</scope>
</reference>
<feature type="domain" description="SH2" evidence="6">
    <location>
        <begin position="60"/>
        <end position="150"/>
    </location>
</feature>
<dbReference type="InterPro" id="IPR043539">
    <property type="entry name" value="Grb2-like"/>
</dbReference>
<dbReference type="InParanoid" id="A0A7N6BL97"/>
<dbReference type="AlphaFoldDB" id="A0A7N6BL97"/>
<keyword evidence="9" id="KW-1185">Reference proteome</keyword>
<reference evidence="8" key="1">
    <citation type="submission" date="2021-04" db="EMBL/GenBank/DDBJ databases">
        <authorList>
            <consortium name="Wellcome Sanger Institute Data Sharing"/>
        </authorList>
    </citation>
    <scope>NUCLEOTIDE SEQUENCE [LARGE SCALE GENOMIC DNA]</scope>
</reference>